<evidence type="ECO:0000313" key="3">
    <source>
        <dbReference type="EMBL" id="EAU69160.1"/>
    </source>
</evidence>
<accession>Q09BN4</accession>
<dbReference type="GO" id="GO:0004300">
    <property type="term" value="F:enoyl-CoA hydratase activity"/>
    <property type="evidence" value="ECO:0007669"/>
    <property type="project" value="UniProtKB-EC"/>
</dbReference>
<keyword evidence="3" id="KW-0456">Lyase</keyword>
<organism evidence="3 4">
    <name type="scientific">Stigmatella aurantiaca (strain DW4/3-1)</name>
    <dbReference type="NCBI Taxonomy" id="378806"/>
    <lineage>
        <taxon>Bacteria</taxon>
        <taxon>Pseudomonadati</taxon>
        <taxon>Myxococcota</taxon>
        <taxon>Myxococcia</taxon>
        <taxon>Myxococcales</taxon>
        <taxon>Cystobacterineae</taxon>
        <taxon>Archangiaceae</taxon>
        <taxon>Stigmatella</taxon>
    </lineage>
</organism>
<evidence type="ECO:0000256" key="2">
    <source>
        <dbReference type="RuleBase" id="RU003707"/>
    </source>
</evidence>
<dbReference type="InterPro" id="IPR001753">
    <property type="entry name" value="Enoyl-CoA_hydra/iso"/>
</dbReference>
<evidence type="ECO:0000313" key="4">
    <source>
        <dbReference type="Proteomes" id="UP000032702"/>
    </source>
</evidence>
<dbReference type="InterPro" id="IPR051683">
    <property type="entry name" value="Enoyl-CoA_Hydratase/Isomerase"/>
</dbReference>
<name>Q09BN4_STIAD</name>
<dbReference type="Gene3D" id="1.10.12.10">
    <property type="entry name" value="Lyase 2-enoyl-coa Hydratase, Chain A, domain 2"/>
    <property type="match status" value="1"/>
</dbReference>
<comment type="caution">
    <text evidence="3">The sequence shown here is derived from an EMBL/GenBank/DDBJ whole genome shotgun (WGS) entry which is preliminary data.</text>
</comment>
<protein>
    <submittedName>
        <fullName evidence="3">Probable enoyl-CoA hydratase echA6</fullName>
        <ecNumber evidence="3">4.2.1.17</ecNumber>
    </submittedName>
</protein>
<dbReference type="InterPro" id="IPR029045">
    <property type="entry name" value="ClpP/crotonase-like_dom_sf"/>
</dbReference>
<dbReference type="PROSITE" id="PS00166">
    <property type="entry name" value="ENOYL_COA_HYDRATASE"/>
    <property type="match status" value="1"/>
</dbReference>
<dbReference type="EMBL" id="AAMD01000008">
    <property type="protein sequence ID" value="EAU69160.1"/>
    <property type="molecule type" value="Genomic_DNA"/>
</dbReference>
<dbReference type="Proteomes" id="UP000032702">
    <property type="component" value="Unassembled WGS sequence"/>
</dbReference>
<evidence type="ECO:0000256" key="1">
    <source>
        <dbReference type="ARBA" id="ARBA00005254"/>
    </source>
</evidence>
<dbReference type="AlphaFoldDB" id="Q09BN4"/>
<reference evidence="3 4" key="1">
    <citation type="submission" date="2006-04" db="EMBL/GenBank/DDBJ databases">
        <authorList>
            <person name="Nierman W.C."/>
        </authorList>
    </citation>
    <scope>NUCLEOTIDE SEQUENCE [LARGE SCALE GENOMIC DNA]</scope>
    <source>
        <strain evidence="3 4">DW4/3-1</strain>
    </source>
</reference>
<dbReference type="EC" id="4.2.1.17" evidence="3"/>
<dbReference type="Gene3D" id="3.90.226.10">
    <property type="entry name" value="2-enoyl-CoA Hydratase, Chain A, domain 1"/>
    <property type="match status" value="1"/>
</dbReference>
<dbReference type="PANTHER" id="PTHR42964">
    <property type="entry name" value="ENOYL-COA HYDRATASE"/>
    <property type="match status" value="1"/>
</dbReference>
<comment type="similarity">
    <text evidence="1 2">Belongs to the enoyl-CoA hydratase/isomerase family.</text>
</comment>
<dbReference type="CDD" id="cd06558">
    <property type="entry name" value="crotonase-like"/>
    <property type="match status" value="1"/>
</dbReference>
<dbReference type="Pfam" id="PF00378">
    <property type="entry name" value="ECH_1"/>
    <property type="match status" value="1"/>
</dbReference>
<dbReference type="GO" id="GO:0008300">
    <property type="term" value="P:isoprenoid catabolic process"/>
    <property type="evidence" value="ECO:0007669"/>
    <property type="project" value="TreeGrafter"/>
</dbReference>
<dbReference type="PATRIC" id="fig|378806.16.peg.8585"/>
<dbReference type="InterPro" id="IPR018376">
    <property type="entry name" value="Enoyl-CoA_hyd/isom_CS"/>
</dbReference>
<proteinExistence type="inferred from homology"/>
<dbReference type="PANTHER" id="PTHR42964:SF1">
    <property type="entry name" value="POLYKETIDE BIOSYNTHESIS ENOYL-COA HYDRATASE PKSH-RELATED"/>
    <property type="match status" value="1"/>
</dbReference>
<gene>
    <name evidence="3" type="ORF">STIAU_6120</name>
</gene>
<sequence length="269" mass="28601">MSSWCLARRAGPFMEPTVEVEDREGGIRVLTLVNPARRNALDDRLLGLLDAALSAPASTRVFLLRGAGGTFCSGYDLTNLGPSSSDGRLPDDALMAFLSRLERHPVPSVALVRGAAFGAGFDLASACDFRVGTPDTVFCMPPARLGIVYAVDGMARVARRVGLARAKTLFLTARKLEGQTALGWGLLDECQEAEAAEAAALELCRTLASHAPLAVSGMKEVLGLLGAPGLSEEAQARARGLRRASFDSDDAREGRAAFLEKRSPRFQGR</sequence>
<dbReference type="InterPro" id="IPR014748">
    <property type="entry name" value="Enoyl-CoA_hydra_C"/>
</dbReference>
<dbReference type="SUPFAM" id="SSF52096">
    <property type="entry name" value="ClpP/crotonase"/>
    <property type="match status" value="1"/>
</dbReference>